<name>A0A350P1I8_9ALTE</name>
<protein>
    <submittedName>
        <fullName evidence="1">Uncharacterized protein</fullName>
    </submittedName>
</protein>
<comment type="caution">
    <text evidence="1">The sequence shown here is derived from an EMBL/GenBank/DDBJ whole genome shotgun (WGS) entry which is preliminary data.</text>
</comment>
<dbReference type="EMBL" id="DNAN01000185">
    <property type="protein sequence ID" value="HAW75155.1"/>
    <property type="molecule type" value="Genomic_DNA"/>
</dbReference>
<proteinExistence type="predicted"/>
<evidence type="ECO:0000313" key="1">
    <source>
        <dbReference type="EMBL" id="HAW75155.1"/>
    </source>
</evidence>
<dbReference type="AlphaFoldDB" id="A0A350P1I8"/>
<dbReference type="Proteomes" id="UP000263517">
    <property type="component" value="Unassembled WGS sequence"/>
</dbReference>
<sequence>MSRINYPSPYVITQDRVGSDLVFENLTSQINGSRTTFTLNQAADVERIFVYYNGLLSNIDISSKTQTTFTLGFTPLAEDTLQVIYSVLGNPLNEDN</sequence>
<accession>A0A350P1I8</accession>
<reference evidence="1 2" key="1">
    <citation type="journal article" date="2018" name="Nat. Biotechnol.">
        <title>A standardized bacterial taxonomy based on genome phylogeny substantially revises the tree of life.</title>
        <authorList>
            <person name="Parks D.H."/>
            <person name="Chuvochina M."/>
            <person name="Waite D.W."/>
            <person name="Rinke C."/>
            <person name="Skarshewski A."/>
            <person name="Chaumeil P.A."/>
            <person name="Hugenholtz P."/>
        </authorList>
    </citation>
    <scope>NUCLEOTIDE SEQUENCE [LARGE SCALE GENOMIC DNA]</scope>
    <source>
        <strain evidence="1">UBA11978</strain>
    </source>
</reference>
<organism evidence="1 2">
    <name type="scientific">Alteromonas australica</name>
    <dbReference type="NCBI Taxonomy" id="589873"/>
    <lineage>
        <taxon>Bacteria</taxon>
        <taxon>Pseudomonadati</taxon>
        <taxon>Pseudomonadota</taxon>
        <taxon>Gammaproteobacteria</taxon>
        <taxon>Alteromonadales</taxon>
        <taxon>Alteromonadaceae</taxon>
        <taxon>Alteromonas/Salinimonas group</taxon>
        <taxon>Alteromonas</taxon>
    </lineage>
</organism>
<gene>
    <name evidence="1" type="ORF">DCW74_05380</name>
</gene>
<evidence type="ECO:0000313" key="2">
    <source>
        <dbReference type="Proteomes" id="UP000263517"/>
    </source>
</evidence>